<dbReference type="Proteomes" id="UP000193560">
    <property type="component" value="Unassembled WGS sequence"/>
</dbReference>
<feature type="compositionally biased region" description="Basic and acidic residues" evidence="2">
    <location>
        <begin position="112"/>
        <end position="131"/>
    </location>
</feature>
<organism evidence="5 6">
    <name type="scientific">Absidia repens</name>
    <dbReference type="NCBI Taxonomy" id="90262"/>
    <lineage>
        <taxon>Eukaryota</taxon>
        <taxon>Fungi</taxon>
        <taxon>Fungi incertae sedis</taxon>
        <taxon>Mucoromycota</taxon>
        <taxon>Mucoromycotina</taxon>
        <taxon>Mucoromycetes</taxon>
        <taxon>Mucorales</taxon>
        <taxon>Cunninghamellaceae</taxon>
        <taxon>Absidia</taxon>
    </lineage>
</organism>
<feature type="compositionally biased region" description="Basic and acidic residues" evidence="2">
    <location>
        <begin position="40"/>
        <end position="49"/>
    </location>
</feature>
<evidence type="ECO:0000313" key="6">
    <source>
        <dbReference type="Proteomes" id="UP000193560"/>
    </source>
</evidence>
<dbReference type="GO" id="GO:0071014">
    <property type="term" value="C:post-mRNA release spliceosomal complex"/>
    <property type="evidence" value="ECO:0007669"/>
    <property type="project" value="TreeGrafter"/>
</dbReference>
<evidence type="ECO:0000313" key="5">
    <source>
        <dbReference type="EMBL" id="ORZ10891.1"/>
    </source>
</evidence>
<feature type="region of interest" description="Disordered" evidence="2">
    <location>
        <begin position="172"/>
        <end position="303"/>
    </location>
</feature>
<keyword evidence="6" id="KW-1185">Reference proteome</keyword>
<feature type="domain" description="Cwf19-like C-terminal" evidence="4">
    <location>
        <begin position="509"/>
        <end position="632"/>
    </location>
</feature>
<proteinExistence type="inferred from homology"/>
<dbReference type="EMBL" id="MCGE01000023">
    <property type="protein sequence ID" value="ORZ10891.1"/>
    <property type="molecule type" value="Genomic_DNA"/>
</dbReference>
<dbReference type="OrthoDB" id="2113965at2759"/>
<dbReference type="AlphaFoldDB" id="A0A1X2I7G5"/>
<dbReference type="Pfam" id="PF04677">
    <property type="entry name" value="CwfJ_C_1"/>
    <property type="match status" value="1"/>
</dbReference>
<dbReference type="Pfam" id="PF04676">
    <property type="entry name" value="CwfJ_C_2"/>
    <property type="match status" value="1"/>
</dbReference>
<dbReference type="InterPro" id="IPR006767">
    <property type="entry name" value="Cwf19-like_C_dom-2"/>
</dbReference>
<reference evidence="5 6" key="1">
    <citation type="submission" date="2016-07" db="EMBL/GenBank/DDBJ databases">
        <title>Pervasive Adenine N6-methylation of Active Genes in Fungi.</title>
        <authorList>
            <consortium name="DOE Joint Genome Institute"/>
            <person name="Mondo S.J."/>
            <person name="Dannebaum R.O."/>
            <person name="Kuo R.C."/>
            <person name="Labutti K."/>
            <person name="Haridas S."/>
            <person name="Kuo A."/>
            <person name="Salamov A."/>
            <person name="Ahrendt S.R."/>
            <person name="Lipzen A."/>
            <person name="Sullivan W."/>
            <person name="Andreopoulos W.B."/>
            <person name="Clum A."/>
            <person name="Lindquist E."/>
            <person name="Daum C."/>
            <person name="Ramamoorthy G.K."/>
            <person name="Gryganskyi A."/>
            <person name="Culley D."/>
            <person name="Magnuson J.K."/>
            <person name="James T.Y."/>
            <person name="O'Malley M.A."/>
            <person name="Stajich J.E."/>
            <person name="Spatafora J.W."/>
            <person name="Visel A."/>
            <person name="Grigoriev I.V."/>
        </authorList>
    </citation>
    <scope>NUCLEOTIDE SEQUENCE [LARGE SCALE GENOMIC DNA]</scope>
    <source>
        <strain evidence="5 6">NRRL 1336</strain>
    </source>
</reference>
<feature type="domain" description="Cwf19-like protein C-terminal" evidence="3">
    <location>
        <begin position="641"/>
        <end position="735"/>
    </location>
</feature>
<gene>
    <name evidence="5" type="ORF">BCR42DRAFT_422277</name>
</gene>
<dbReference type="InterPro" id="IPR036265">
    <property type="entry name" value="HIT-like_sf"/>
</dbReference>
<feature type="compositionally biased region" description="Basic residues" evidence="2">
    <location>
        <begin position="1"/>
        <end position="36"/>
    </location>
</feature>
<dbReference type="SUPFAM" id="SSF54197">
    <property type="entry name" value="HIT-like"/>
    <property type="match status" value="1"/>
</dbReference>
<protein>
    <submittedName>
        <fullName evidence="5">CwfJ C-terminus 1-domain-containing protein-like protein</fullName>
    </submittedName>
</protein>
<accession>A0A1X2I7G5</accession>
<feature type="compositionally biased region" description="Polar residues" evidence="2">
    <location>
        <begin position="251"/>
        <end position="273"/>
    </location>
</feature>
<dbReference type="Gene3D" id="3.30.428.10">
    <property type="entry name" value="HIT-like"/>
    <property type="match status" value="1"/>
</dbReference>
<dbReference type="PANTHER" id="PTHR12072:SF5">
    <property type="entry name" value="CWF19-LIKE PROTEIN 2"/>
    <property type="match status" value="1"/>
</dbReference>
<comment type="caution">
    <text evidence="5">The sequence shown here is derived from an EMBL/GenBank/DDBJ whole genome shotgun (WGS) entry which is preliminary data.</text>
</comment>
<feature type="compositionally biased region" description="Low complexity" evidence="2">
    <location>
        <begin position="67"/>
        <end position="90"/>
    </location>
</feature>
<evidence type="ECO:0000259" key="4">
    <source>
        <dbReference type="Pfam" id="PF04677"/>
    </source>
</evidence>
<dbReference type="InterPro" id="IPR040194">
    <property type="entry name" value="Cwf19-like"/>
</dbReference>
<dbReference type="STRING" id="90262.A0A1X2I7G5"/>
<dbReference type="PANTHER" id="PTHR12072">
    <property type="entry name" value="CWF19, CELL CYCLE CONTROL PROTEIN"/>
    <property type="match status" value="1"/>
</dbReference>
<dbReference type="GO" id="GO:0000398">
    <property type="term" value="P:mRNA splicing, via spliceosome"/>
    <property type="evidence" value="ECO:0007669"/>
    <property type="project" value="TreeGrafter"/>
</dbReference>
<evidence type="ECO:0000256" key="1">
    <source>
        <dbReference type="ARBA" id="ARBA00006795"/>
    </source>
</evidence>
<feature type="region of interest" description="Disordered" evidence="2">
    <location>
        <begin position="1"/>
        <end position="138"/>
    </location>
</feature>
<name>A0A1X2I7G5_9FUNG</name>
<evidence type="ECO:0000259" key="3">
    <source>
        <dbReference type="Pfam" id="PF04676"/>
    </source>
</evidence>
<evidence type="ECO:0000256" key="2">
    <source>
        <dbReference type="SAM" id="MobiDB-lite"/>
    </source>
</evidence>
<feature type="compositionally biased region" description="Basic and acidic residues" evidence="2">
    <location>
        <begin position="172"/>
        <end position="208"/>
    </location>
</feature>
<dbReference type="InterPro" id="IPR006768">
    <property type="entry name" value="Cwf19-like_C_dom-1"/>
</dbReference>
<sequence>MGDHKHKSKDSKKKSSKKDHKEHHHREHKKHKRHSSSRQDATDANKTMELDYSDPSLWVEKDDHMNAVTPAPVTQQQQTPSSTSAAPQQQARHDWMLNDSFDFSDMGTKKTVPKDEDKPNPDEPKISHRELNTQLKAGLSIDEYKEEKRSTINFGDAGSNWRMMKLKRIMEQAEDERRSIQEVGLERYGSKEKLQEALDERAYLDQRKGKGRSSSSSSKHQSERGSSRKFMFTDSDSTNAQKQFRRPPQPSSTVATAANGRKSPNYSNDSQVSDNRRLKRSRTPSPSPGRTQHARQDPSLTSKELATTIPSTPLIITPHQMPAAFGNTSTEPILTRDELNKLNSKIVKARLMGSEDDALELEKEYKKQVDRFEAARNGIEEMAGNAKSVAMLPTVDSEGKVYEYALTNGNNQQNATTMKGKKQYEGTHDKETGERLRYSAADDSMSLMDMVRQERAGSRKVNNMDMEFANRIVADTSYENNLDYMDDKAEVMAAKKGMSEEQKMKYAISDHKRTQKALETCRLCYQDNNPPQCAMISLATQTYLALPNSHELTPGHCMIVPVQHVNSTLECDDEVWTEIRNFQKCLMRMFDEQNCGVVFMETVISIRSHRHTVIEAIPIPYGVYEDAPAYFKEAIMEAGEEWSQHKKLIDTSSRGFRNSMVKNLPYFHVWCGLDKGYGHVIENEKEFPHWFGKEIVGGMLDISPTLWRRPKYHHKSENRIRQKKFLESWEKWDWTASLD</sequence>
<comment type="similarity">
    <text evidence="1">Belongs to the CWF19 family.</text>
</comment>